<dbReference type="Gene3D" id="3.90.25.10">
    <property type="entry name" value="UDP-galactose 4-epimerase, domain 1"/>
    <property type="match status" value="1"/>
</dbReference>
<dbReference type="EMBL" id="JAGTXO010000031">
    <property type="protein sequence ID" value="KAG8460622.1"/>
    <property type="molecule type" value="Genomic_DNA"/>
</dbReference>
<evidence type="ECO:0000313" key="5">
    <source>
        <dbReference type="EMBL" id="KAG8460622.1"/>
    </source>
</evidence>
<dbReference type="AlphaFoldDB" id="A0A8J5XGQ0"/>
<feature type="region of interest" description="Disordered" evidence="3">
    <location>
        <begin position="1"/>
        <end position="26"/>
    </location>
</feature>
<reference evidence="5" key="1">
    <citation type="submission" date="2021-05" db="EMBL/GenBank/DDBJ databases">
        <title>The genome of the haptophyte Pavlova lutheri (Diacronema luteri, Pavlovales) - a model for lipid biosynthesis in eukaryotic algae.</title>
        <authorList>
            <person name="Hulatt C.J."/>
            <person name="Posewitz M.C."/>
        </authorList>
    </citation>
    <scope>NUCLEOTIDE SEQUENCE</scope>
    <source>
        <strain evidence="5">NIVA-4/92</strain>
    </source>
</reference>
<dbReference type="OMA" id="LHTPYQV"/>
<proteinExistence type="inferred from homology"/>
<dbReference type="InterPro" id="IPR001509">
    <property type="entry name" value="Epimerase_deHydtase"/>
</dbReference>
<dbReference type="PRINTS" id="PR01713">
    <property type="entry name" value="NUCEPIMERASE"/>
</dbReference>
<dbReference type="InterPro" id="IPR036291">
    <property type="entry name" value="NAD(P)-bd_dom_sf"/>
</dbReference>
<comment type="similarity">
    <text evidence="1">Belongs to the NAD(P)-dependent epimerase/dehydratase family.</text>
</comment>
<gene>
    <name evidence="5" type="ORF">KFE25_011397</name>
</gene>
<evidence type="ECO:0000256" key="3">
    <source>
        <dbReference type="SAM" id="MobiDB-lite"/>
    </source>
</evidence>
<dbReference type="SUPFAM" id="SSF51735">
    <property type="entry name" value="NAD(P)-binding Rossmann-fold domains"/>
    <property type="match status" value="1"/>
</dbReference>
<name>A0A8J5XGQ0_DIALT</name>
<dbReference type="Pfam" id="PF01370">
    <property type="entry name" value="Epimerase"/>
    <property type="match status" value="1"/>
</dbReference>
<evidence type="ECO:0000256" key="1">
    <source>
        <dbReference type="ARBA" id="ARBA00007637"/>
    </source>
</evidence>
<dbReference type="OrthoDB" id="202470at2759"/>
<sequence>MSEVDEASERTPLTGGSPRAAAHGTRGTTGSVVLAGGVMLSVLLAAKYLSSPSVMGAEARPTDPTIHAAIGPLPPLSEARTAPLRLERGAGPILVTGGAGFVGFHLSQRLASEGHQVVVLDDFNPYYSSQLKRDRATQLQGKYGSRIEIIDGDLCDGAALRSLFEKHRFSHAVNLAAQAGVRYSLQQPMAYVRANVKCFTELLEAVRLHPSTRLVYASSSSVYGSNKLSPFSERSRVDTPNSLYAATKKSNEAFALVYHQLYNISCAGLRFFTVYGPWGRPDMAYFSFAHRMVHGLPIQVYGHGKPRRDFTYIDDIVTGIVGAMALRTRRYEIFNLGNNEPVGLLDFIKTLEKELGVVAKLNYTDMAPGDVLSTHADVERARRLLGYKPTTSLNEGLRKFVAWFKSPLFKDEYATDGLWKSGKAWGRYT</sequence>
<keyword evidence="6" id="KW-1185">Reference proteome</keyword>
<protein>
    <recommendedName>
        <fullName evidence="4">NAD-dependent epimerase/dehydratase domain-containing protein</fullName>
    </recommendedName>
</protein>
<comment type="caution">
    <text evidence="5">The sequence shown here is derived from an EMBL/GenBank/DDBJ whole genome shotgun (WGS) entry which is preliminary data.</text>
</comment>
<dbReference type="Gene3D" id="3.40.50.720">
    <property type="entry name" value="NAD(P)-binding Rossmann-like Domain"/>
    <property type="match status" value="1"/>
</dbReference>
<evidence type="ECO:0000256" key="2">
    <source>
        <dbReference type="ARBA" id="ARBA00023027"/>
    </source>
</evidence>
<organism evidence="5 6">
    <name type="scientific">Diacronema lutheri</name>
    <name type="common">Unicellular marine alga</name>
    <name type="synonym">Monochrysis lutheri</name>
    <dbReference type="NCBI Taxonomy" id="2081491"/>
    <lineage>
        <taxon>Eukaryota</taxon>
        <taxon>Haptista</taxon>
        <taxon>Haptophyta</taxon>
        <taxon>Pavlovophyceae</taxon>
        <taxon>Pavlovales</taxon>
        <taxon>Pavlovaceae</taxon>
        <taxon>Diacronema</taxon>
    </lineage>
</organism>
<feature type="domain" description="NAD-dependent epimerase/dehydratase" evidence="4">
    <location>
        <begin position="93"/>
        <end position="337"/>
    </location>
</feature>
<accession>A0A8J5XGQ0</accession>
<evidence type="ECO:0000313" key="6">
    <source>
        <dbReference type="Proteomes" id="UP000751190"/>
    </source>
</evidence>
<dbReference type="Proteomes" id="UP000751190">
    <property type="component" value="Unassembled WGS sequence"/>
</dbReference>
<keyword evidence="2" id="KW-0520">NAD</keyword>
<dbReference type="PANTHER" id="PTHR43574">
    <property type="entry name" value="EPIMERASE-RELATED"/>
    <property type="match status" value="1"/>
</dbReference>
<evidence type="ECO:0000259" key="4">
    <source>
        <dbReference type="Pfam" id="PF01370"/>
    </source>
</evidence>